<feature type="region of interest" description="Disordered" evidence="1">
    <location>
        <begin position="116"/>
        <end position="152"/>
    </location>
</feature>
<dbReference type="OrthoDB" id="10255128at2759"/>
<dbReference type="Proteomes" id="UP000245942">
    <property type="component" value="Unassembled WGS sequence"/>
</dbReference>
<evidence type="ECO:0008006" key="4">
    <source>
        <dbReference type="Google" id="ProtNLM"/>
    </source>
</evidence>
<gene>
    <name evidence="2" type="ORF">BCV69DRAFT_298624</name>
</gene>
<dbReference type="GeneID" id="37015970"/>
<evidence type="ECO:0000313" key="2">
    <source>
        <dbReference type="EMBL" id="PWN21623.1"/>
    </source>
</evidence>
<feature type="compositionally biased region" description="Low complexity" evidence="1">
    <location>
        <begin position="28"/>
        <end position="37"/>
    </location>
</feature>
<feature type="compositionally biased region" description="Polar residues" evidence="1">
    <location>
        <begin position="128"/>
        <end position="139"/>
    </location>
</feature>
<organism evidence="2 3">
    <name type="scientific">Pseudomicrostroma glucosiphilum</name>
    <dbReference type="NCBI Taxonomy" id="1684307"/>
    <lineage>
        <taxon>Eukaryota</taxon>
        <taxon>Fungi</taxon>
        <taxon>Dikarya</taxon>
        <taxon>Basidiomycota</taxon>
        <taxon>Ustilaginomycotina</taxon>
        <taxon>Exobasidiomycetes</taxon>
        <taxon>Microstromatales</taxon>
        <taxon>Microstromatales incertae sedis</taxon>
        <taxon>Pseudomicrostroma</taxon>
    </lineage>
</organism>
<keyword evidence="3" id="KW-1185">Reference proteome</keyword>
<protein>
    <recommendedName>
        <fullName evidence="4">HAD-like protein</fullName>
    </recommendedName>
</protein>
<dbReference type="STRING" id="1684307.A0A316UB49"/>
<reference evidence="2 3" key="1">
    <citation type="journal article" date="2018" name="Mol. Biol. Evol.">
        <title>Broad Genomic Sampling Reveals a Smut Pathogenic Ancestry of the Fungal Clade Ustilaginomycotina.</title>
        <authorList>
            <person name="Kijpornyongpan T."/>
            <person name="Mondo S.J."/>
            <person name="Barry K."/>
            <person name="Sandor L."/>
            <person name="Lee J."/>
            <person name="Lipzen A."/>
            <person name="Pangilinan J."/>
            <person name="LaButti K."/>
            <person name="Hainaut M."/>
            <person name="Henrissat B."/>
            <person name="Grigoriev I.V."/>
            <person name="Spatafora J.W."/>
            <person name="Aime M.C."/>
        </authorList>
    </citation>
    <scope>NUCLEOTIDE SEQUENCE [LARGE SCALE GENOMIC DNA]</scope>
    <source>
        <strain evidence="2 3">MCA 4718</strain>
    </source>
</reference>
<dbReference type="InterPro" id="IPR050849">
    <property type="entry name" value="HAD-like_hydrolase_phosphatase"/>
</dbReference>
<sequence>MYLFLDFDETLSSHDTLSLIPSPPPSPSSSSSSSSSSTSQPDPKDFSSYTQAYLSDMRDHEASYGGERDTIRGQLRFLGSLADVERKSVARVEKGGLFVGWTQEDAEKRGREGVRLRRGVRSSEMGQAEQSTLQEFLQRTTSTSTSGSGAPQLQPRVLAGIISVSWSTVFVRASLQPLPLHFVYANDPVLDPITKRGTGALNKGAAEGEQEGGIRTGLDKLRLMRREMSKAEEKRLQNASAQQGKTHSYSVYAGDSNTDLPCLIEASLGLILGEGASLLSTLERIGLRGRVLDGYEALQMWLKAGEEGKGQGEGKGAGGSLRPVDPKRTEPWSEEEEERRAEEVCLVRVKDWVEGTKVLELVLALEEGRSM</sequence>
<feature type="compositionally biased region" description="Low complexity" evidence="1">
    <location>
        <begin position="140"/>
        <end position="149"/>
    </location>
</feature>
<dbReference type="EMBL" id="KZ819325">
    <property type="protein sequence ID" value="PWN21623.1"/>
    <property type="molecule type" value="Genomic_DNA"/>
</dbReference>
<dbReference type="PANTHER" id="PTHR28181">
    <property type="entry name" value="UPF0655 PROTEIN YCR015C"/>
    <property type="match status" value="1"/>
</dbReference>
<name>A0A316UB49_9BASI</name>
<accession>A0A316UB49</accession>
<feature type="region of interest" description="Disordered" evidence="1">
    <location>
        <begin position="15"/>
        <end position="48"/>
    </location>
</feature>
<dbReference type="PANTHER" id="PTHR28181:SF1">
    <property type="entry name" value="COLD TOLERANCE PROTEIN 1"/>
    <property type="match status" value="1"/>
</dbReference>
<dbReference type="RefSeq" id="XP_025348783.1">
    <property type="nucleotide sequence ID" value="XM_025494236.1"/>
</dbReference>
<feature type="region of interest" description="Disordered" evidence="1">
    <location>
        <begin position="307"/>
        <end position="338"/>
    </location>
</feature>
<evidence type="ECO:0000313" key="3">
    <source>
        <dbReference type="Proteomes" id="UP000245942"/>
    </source>
</evidence>
<evidence type="ECO:0000256" key="1">
    <source>
        <dbReference type="SAM" id="MobiDB-lite"/>
    </source>
</evidence>
<dbReference type="AlphaFoldDB" id="A0A316UB49"/>
<proteinExistence type="predicted"/>